<dbReference type="Gramene" id="KRH75960">
    <property type="protein sequence ID" value="KRH75960"/>
    <property type="gene ID" value="GLYMA_01G120500"/>
</dbReference>
<protein>
    <submittedName>
        <fullName evidence="1 2">Uncharacterized protein</fullName>
    </submittedName>
</protein>
<keyword evidence="3" id="KW-1185">Reference proteome</keyword>
<dbReference type="PANTHER" id="PTHR12265:SF11">
    <property type="entry name" value="ALPHA_BETA-HYDROLASES SUPERFAMILY PROTEIN"/>
    <property type="match status" value="1"/>
</dbReference>
<evidence type="ECO:0000313" key="3">
    <source>
        <dbReference type="Proteomes" id="UP000008827"/>
    </source>
</evidence>
<organism evidence="1">
    <name type="scientific">Glycine max</name>
    <name type="common">Soybean</name>
    <name type="synonym">Glycine hispida</name>
    <dbReference type="NCBI Taxonomy" id="3847"/>
    <lineage>
        <taxon>Eukaryota</taxon>
        <taxon>Viridiplantae</taxon>
        <taxon>Streptophyta</taxon>
        <taxon>Embryophyta</taxon>
        <taxon>Tracheophyta</taxon>
        <taxon>Spermatophyta</taxon>
        <taxon>Magnoliopsida</taxon>
        <taxon>eudicotyledons</taxon>
        <taxon>Gunneridae</taxon>
        <taxon>Pentapetalae</taxon>
        <taxon>rosids</taxon>
        <taxon>fabids</taxon>
        <taxon>Fabales</taxon>
        <taxon>Fabaceae</taxon>
        <taxon>Papilionoideae</taxon>
        <taxon>50 kb inversion clade</taxon>
        <taxon>NPAAA clade</taxon>
        <taxon>indigoferoid/millettioid clade</taxon>
        <taxon>Phaseoleae</taxon>
        <taxon>Glycine</taxon>
        <taxon>Glycine subgen. Soja</taxon>
    </lineage>
</organism>
<dbReference type="AlphaFoldDB" id="A0A0R0LGF4"/>
<evidence type="ECO:0000313" key="1">
    <source>
        <dbReference type="EMBL" id="KRH75960.1"/>
    </source>
</evidence>
<reference evidence="1" key="3">
    <citation type="submission" date="2018-07" db="EMBL/GenBank/DDBJ databases">
        <title>WGS assembly of Glycine max.</title>
        <authorList>
            <person name="Schmutz J."/>
            <person name="Cannon S."/>
            <person name="Schlueter J."/>
            <person name="Ma J."/>
            <person name="Mitros T."/>
            <person name="Nelson W."/>
            <person name="Hyten D."/>
            <person name="Song Q."/>
            <person name="Thelen J."/>
            <person name="Cheng J."/>
            <person name="Xu D."/>
            <person name="Hellsten U."/>
            <person name="May G."/>
            <person name="Yu Y."/>
            <person name="Sakurai T."/>
            <person name="Umezawa T."/>
            <person name="Bhattacharyya M."/>
            <person name="Sandhu D."/>
            <person name="Valliyodan B."/>
            <person name="Lindquist E."/>
            <person name="Peto M."/>
            <person name="Grant D."/>
            <person name="Shu S."/>
            <person name="Goodstein D."/>
            <person name="Barry K."/>
            <person name="Futrell-Griggs M."/>
            <person name="Abernathy B."/>
            <person name="Du J."/>
            <person name="Tian Z."/>
            <person name="Zhu L."/>
            <person name="Gill N."/>
            <person name="Joshi T."/>
            <person name="Libault M."/>
            <person name="Sethuraman A."/>
            <person name="Zhang X."/>
            <person name="Shinozaki K."/>
            <person name="Nguyen H."/>
            <person name="Wing R."/>
            <person name="Cregan P."/>
            <person name="Specht J."/>
            <person name="Grimwood J."/>
            <person name="Rokhsar D."/>
            <person name="Stacey G."/>
            <person name="Shoemaker R."/>
            <person name="Jackson S."/>
        </authorList>
    </citation>
    <scope>NUCLEOTIDE SEQUENCE</scope>
    <source>
        <tissue evidence="1">Callus</tissue>
    </source>
</reference>
<evidence type="ECO:0000313" key="2">
    <source>
        <dbReference type="EnsemblPlants" id="KRH75960"/>
    </source>
</evidence>
<dbReference type="InParanoid" id="A0A0R0LGF4"/>
<dbReference type="EMBL" id="CM000834">
    <property type="protein sequence ID" value="KRH75960.1"/>
    <property type="molecule type" value="Genomic_DNA"/>
</dbReference>
<accession>A0A0R0LGF4</accession>
<dbReference type="PANTHER" id="PTHR12265">
    <property type="entry name" value="TRANSMEMBRANE PROTEIN 53"/>
    <property type="match status" value="1"/>
</dbReference>
<sequence>MVVLLRWLGARSKHLKRHFEWYNLHGINALTFIVDVKDLLRFDLSHEHDGKEHCLVFHTFNNTGCYGYILARILGSEELMEKIKGCIIDSGGGEPFNPRVLNY</sequence>
<name>A0A0R0LGF4_SOYBN</name>
<dbReference type="Pfam" id="PF05705">
    <property type="entry name" value="DUF829"/>
    <property type="match status" value="1"/>
</dbReference>
<dbReference type="InterPro" id="IPR008547">
    <property type="entry name" value="DUF829_TMEM53"/>
</dbReference>
<proteinExistence type="predicted"/>
<dbReference type="EnsemblPlants" id="KRH75960">
    <property type="protein sequence ID" value="KRH75960"/>
    <property type="gene ID" value="GLYMA_01G120500"/>
</dbReference>
<reference evidence="1 2" key="1">
    <citation type="journal article" date="2010" name="Nature">
        <title>Genome sequence of the palaeopolyploid soybean.</title>
        <authorList>
            <person name="Schmutz J."/>
            <person name="Cannon S.B."/>
            <person name="Schlueter J."/>
            <person name="Ma J."/>
            <person name="Mitros T."/>
            <person name="Nelson W."/>
            <person name="Hyten D.L."/>
            <person name="Song Q."/>
            <person name="Thelen J.J."/>
            <person name="Cheng J."/>
            <person name="Xu D."/>
            <person name="Hellsten U."/>
            <person name="May G.D."/>
            <person name="Yu Y."/>
            <person name="Sakurai T."/>
            <person name="Umezawa T."/>
            <person name="Bhattacharyya M.K."/>
            <person name="Sandhu D."/>
            <person name="Valliyodan B."/>
            <person name="Lindquist E."/>
            <person name="Peto M."/>
            <person name="Grant D."/>
            <person name="Shu S."/>
            <person name="Goodstein D."/>
            <person name="Barry K."/>
            <person name="Futrell-Griggs M."/>
            <person name="Abernathy B."/>
            <person name="Du J."/>
            <person name="Tian Z."/>
            <person name="Zhu L."/>
            <person name="Gill N."/>
            <person name="Joshi T."/>
            <person name="Libault M."/>
            <person name="Sethuraman A."/>
            <person name="Zhang X.-C."/>
            <person name="Shinozaki K."/>
            <person name="Nguyen H.T."/>
            <person name="Wing R.A."/>
            <person name="Cregan P."/>
            <person name="Specht J."/>
            <person name="Grimwood J."/>
            <person name="Rokhsar D."/>
            <person name="Stacey G."/>
            <person name="Shoemaker R.C."/>
            <person name="Jackson S.A."/>
        </authorList>
    </citation>
    <scope>NUCLEOTIDE SEQUENCE</scope>
    <source>
        <strain evidence="2">cv. Williams 82</strain>
        <tissue evidence="1">Callus</tissue>
    </source>
</reference>
<dbReference type="OMA" id="LSHEHDG"/>
<dbReference type="Proteomes" id="UP000008827">
    <property type="component" value="Chromosome 1"/>
</dbReference>
<reference evidence="2" key="2">
    <citation type="submission" date="2018-02" db="UniProtKB">
        <authorList>
            <consortium name="EnsemblPlants"/>
        </authorList>
    </citation>
    <scope>IDENTIFICATION</scope>
    <source>
        <strain evidence="2">Williams 82</strain>
    </source>
</reference>
<gene>
    <name evidence="1" type="ORF">GLYMA_01G120500</name>
</gene>